<gene>
    <name evidence="1" type="ORF">E6C27_scaffold73G00170</name>
</gene>
<comment type="caution">
    <text evidence="1">The sequence shown here is derived from an EMBL/GenBank/DDBJ whole genome shotgun (WGS) entry which is preliminary data.</text>
</comment>
<accession>A0A5A7UT47</accession>
<evidence type="ECO:0000313" key="2">
    <source>
        <dbReference type="Proteomes" id="UP000321393"/>
    </source>
</evidence>
<dbReference type="AlphaFoldDB" id="A0A5A7UT47"/>
<name>A0A5A7UT47_CUCMM</name>
<evidence type="ECO:0008006" key="3">
    <source>
        <dbReference type="Google" id="ProtNLM"/>
    </source>
</evidence>
<evidence type="ECO:0000313" key="1">
    <source>
        <dbReference type="EMBL" id="KAA0056689.1"/>
    </source>
</evidence>
<dbReference type="EMBL" id="SSTE01007364">
    <property type="protein sequence ID" value="KAA0056689.1"/>
    <property type="molecule type" value="Genomic_DNA"/>
</dbReference>
<proteinExistence type="predicted"/>
<protein>
    <recommendedName>
        <fullName evidence="3">Mucin-19-like</fullName>
    </recommendedName>
</protein>
<sequence length="239" mass="26302">MKVLRRVDRYRYRKALFVGFTPSFDISKTGSYLSFLEGDRGLTLKFTVPRQVHLGIARFTRVDLLSVDSIEGHNQVSSKGFPTTGPRIEAGNVVIHRGLHVSNVTASCSLCAIGSKELVVEGRCLNLYYLTGEAYGEVCTLRIGVSFGITRLIRASFGITRLIRASFGSTRLICVSFGSTRLICASIGITRLIGVSFGITRLIRASFGITRLMCAFYETTRLLCKGTARGRPMRGKKDA</sequence>
<dbReference type="Proteomes" id="UP000321393">
    <property type="component" value="Unassembled WGS sequence"/>
</dbReference>
<organism evidence="1 2">
    <name type="scientific">Cucumis melo var. makuwa</name>
    <name type="common">Oriental melon</name>
    <dbReference type="NCBI Taxonomy" id="1194695"/>
    <lineage>
        <taxon>Eukaryota</taxon>
        <taxon>Viridiplantae</taxon>
        <taxon>Streptophyta</taxon>
        <taxon>Embryophyta</taxon>
        <taxon>Tracheophyta</taxon>
        <taxon>Spermatophyta</taxon>
        <taxon>Magnoliopsida</taxon>
        <taxon>eudicotyledons</taxon>
        <taxon>Gunneridae</taxon>
        <taxon>Pentapetalae</taxon>
        <taxon>rosids</taxon>
        <taxon>fabids</taxon>
        <taxon>Cucurbitales</taxon>
        <taxon>Cucurbitaceae</taxon>
        <taxon>Benincaseae</taxon>
        <taxon>Cucumis</taxon>
    </lineage>
</organism>
<reference evidence="1 2" key="1">
    <citation type="submission" date="2019-08" db="EMBL/GenBank/DDBJ databases">
        <title>Draft genome sequences of two oriental melons (Cucumis melo L. var makuwa).</title>
        <authorList>
            <person name="Kwon S.-Y."/>
        </authorList>
    </citation>
    <scope>NUCLEOTIDE SEQUENCE [LARGE SCALE GENOMIC DNA]</scope>
    <source>
        <strain evidence="2">cv. SW 3</strain>
        <tissue evidence="1">Leaf</tissue>
    </source>
</reference>